<dbReference type="EMBL" id="BMCG01000001">
    <property type="protein sequence ID" value="GGB98782.1"/>
    <property type="molecule type" value="Genomic_DNA"/>
</dbReference>
<dbReference type="RefSeq" id="WP_188394586.1">
    <property type="nucleotide sequence ID" value="NZ_BMCG01000001.1"/>
</dbReference>
<comment type="caution">
    <text evidence="1">The sequence shown here is derived from an EMBL/GenBank/DDBJ whole genome shotgun (WGS) entry which is preliminary data.</text>
</comment>
<dbReference type="Proteomes" id="UP000620266">
    <property type="component" value="Unassembled WGS sequence"/>
</dbReference>
<evidence type="ECO:0000313" key="2">
    <source>
        <dbReference type="Proteomes" id="UP000620266"/>
    </source>
</evidence>
<reference evidence="1" key="1">
    <citation type="journal article" date="2014" name="Int. J. Syst. Evol. Microbiol.">
        <title>Complete genome sequence of Corynebacterium casei LMG S-19264T (=DSM 44701T), isolated from a smear-ripened cheese.</title>
        <authorList>
            <consortium name="US DOE Joint Genome Institute (JGI-PGF)"/>
            <person name="Walter F."/>
            <person name="Albersmeier A."/>
            <person name="Kalinowski J."/>
            <person name="Ruckert C."/>
        </authorList>
    </citation>
    <scope>NUCLEOTIDE SEQUENCE</scope>
    <source>
        <strain evidence="1">CCM 7086</strain>
    </source>
</reference>
<dbReference type="AlphaFoldDB" id="A0A8J2XX98"/>
<sequence length="118" mass="12632">MTTATLVTGGTAASREAAIHSLLDSSATAVILEGLPDGHPLLDTSAFPSLQLSRIAPGCLCCTGNLVMRVTLNRLLRTRPERLYIGVASDEHLPALRTFLQSAPYDRLLTLTDDVELT</sequence>
<accession>A0A8J2XX98</accession>
<gene>
    <name evidence="1" type="ORF">GCM10007205_05110</name>
</gene>
<evidence type="ECO:0000313" key="1">
    <source>
        <dbReference type="EMBL" id="GGB98782.1"/>
    </source>
</evidence>
<evidence type="ECO:0008006" key="3">
    <source>
        <dbReference type="Google" id="ProtNLM"/>
    </source>
</evidence>
<protein>
    <recommendedName>
        <fullName evidence="3">GTPase</fullName>
    </recommendedName>
</protein>
<keyword evidence="2" id="KW-1185">Reference proteome</keyword>
<proteinExistence type="predicted"/>
<name>A0A8J2XX98_9BURK</name>
<organism evidence="1 2">
    <name type="scientific">Oxalicibacterium flavum</name>
    <dbReference type="NCBI Taxonomy" id="179467"/>
    <lineage>
        <taxon>Bacteria</taxon>
        <taxon>Pseudomonadati</taxon>
        <taxon>Pseudomonadota</taxon>
        <taxon>Betaproteobacteria</taxon>
        <taxon>Burkholderiales</taxon>
        <taxon>Oxalobacteraceae</taxon>
        <taxon>Oxalicibacterium</taxon>
    </lineage>
</organism>
<reference evidence="1" key="2">
    <citation type="submission" date="2020-09" db="EMBL/GenBank/DDBJ databases">
        <authorList>
            <person name="Sun Q."/>
            <person name="Sedlacek I."/>
        </authorList>
    </citation>
    <scope>NUCLEOTIDE SEQUENCE</scope>
    <source>
        <strain evidence="1">CCM 7086</strain>
    </source>
</reference>